<feature type="coiled-coil region" evidence="9">
    <location>
        <begin position="355"/>
        <end position="382"/>
    </location>
</feature>
<dbReference type="GO" id="GO:0006526">
    <property type="term" value="P:L-arginine biosynthetic process"/>
    <property type="evidence" value="ECO:0007669"/>
    <property type="project" value="TreeGrafter"/>
</dbReference>
<comment type="cofactor">
    <cofactor evidence="1">
        <name>Zn(2+)</name>
        <dbReference type="ChEBI" id="CHEBI:29105"/>
    </cofactor>
</comment>
<dbReference type="GO" id="GO:0008237">
    <property type="term" value="F:metallopeptidase activity"/>
    <property type="evidence" value="ECO:0007669"/>
    <property type="project" value="UniProtKB-KW"/>
</dbReference>
<comment type="caution">
    <text evidence="10">The sequence shown here is derived from an EMBL/GenBank/DDBJ whole genome shotgun (WGS) entry which is preliminary data.</text>
</comment>
<evidence type="ECO:0000256" key="8">
    <source>
        <dbReference type="ARBA" id="ARBA00023049"/>
    </source>
</evidence>
<protein>
    <submittedName>
        <fullName evidence="10">Dipeptidase PepV</fullName>
    </submittedName>
</protein>
<dbReference type="PANTHER" id="PTHR43808">
    <property type="entry name" value="ACETYLORNITHINE DEACETYLASE"/>
    <property type="match status" value="1"/>
</dbReference>
<evidence type="ECO:0000256" key="1">
    <source>
        <dbReference type="ARBA" id="ARBA00001947"/>
    </source>
</evidence>
<dbReference type="Gene3D" id="3.40.630.10">
    <property type="entry name" value="Zn peptidases"/>
    <property type="match status" value="1"/>
</dbReference>
<dbReference type="PANTHER" id="PTHR43808:SF31">
    <property type="entry name" value="N-ACETYL-L-CITRULLINE DEACETYLASE"/>
    <property type="match status" value="1"/>
</dbReference>
<dbReference type="NCBIfam" id="TIGR01887">
    <property type="entry name" value="dipeptidaselike"/>
    <property type="match status" value="1"/>
</dbReference>
<evidence type="ECO:0000256" key="7">
    <source>
        <dbReference type="ARBA" id="ARBA00022997"/>
    </source>
</evidence>
<dbReference type="OrthoDB" id="9761532at2"/>
<dbReference type="Proteomes" id="UP000077271">
    <property type="component" value="Unassembled WGS sequence"/>
</dbReference>
<gene>
    <name evidence="10" type="ORF">AWH48_06215</name>
</gene>
<proteinExistence type="inferred from homology"/>
<dbReference type="InterPro" id="IPR036264">
    <property type="entry name" value="Bact_exopeptidase_dim_dom"/>
</dbReference>
<comment type="similarity">
    <text evidence="2">Belongs to the peptidase M20A family.</text>
</comment>
<keyword evidence="6" id="KW-0862">Zinc</keyword>
<evidence type="ECO:0000256" key="4">
    <source>
        <dbReference type="ARBA" id="ARBA00022723"/>
    </source>
</evidence>
<dbReference type="Pfam" id="PF01546">
    <property type="entry name" value="Peptidase_M20"/>
    <property type="match status" value="1"/>
</dbReference>
<keyword evidence="9" id="KW-0175">Coiled coil</keyword>
<dbReference type="GO" id="GO:0016805">
    <property type="term" value="F:dipeptidase activity"/>
    <property type="evidence" value="ECO:0007669"/>
    <property type="project" value="UniProtKB-KW"/>
</dbReference>
<keyword evidence="5" id="KW-0378">Hydrolase</keyword>
<keyword evidence="4" id="KW-0479">Metal-binding</keyword>
<dbReference type="NCBIfam" id="NF005591">
    <property type="entry name" value="PRK07318.1"/>
    <property type="match status" value="1"/>
</dbReference>
<dbReference type="GO" id="GO:0006508">
    <property type="term" value="P:proteolysis"/>
    <property type="evidence" value="ECO:0007669"/>
    <property type="project" value="UniProtKB-KW"/>
</dbReference>
<evidence type="ECO:0000313" key="10">
    <source>
        <dbReference type="EMBL" id="OAH56260.1"/>
    </source>
</evidence>
<evidence type="ECO:0000256" key="9">
    <source>
        <dbReference type="SAM" id="Coils"/>
    </source>
</evidence>
<dbReference type="AlphaFoldDB" id="A0A177KSD2"/>
<dbReference type="Gene3D" id="3.30.70.360">
    <property type="match status" value="2"/>
</dbReference>
<name>A0A177KSD2_9BACI</name>
<dbReference type="EMBL" id="LQWZ01000023">
    <property type="protein sequence ID" value="OAH56260.1"/>
    <property type="molecule type" value="Genomic_DNA"/>
</dbReference>
<keyword evidence="7" id="KW-0224">Dipeptidase</keyword>
<dbReference type="CDD" id="cd03888">
    <property type="entry name" value="M20_PepV"/>
    <property type="match status" value="1"/>
</dbReference>
<dbReference type="GO" id="GO:0008777">
    <property type="term" value="F:acetylornithine deacetylase activity"/>
    <property type="evidence" value="ECO:0007669"/>
    <property type="project" value="TreeGrafter"/>
</dbReference>
<dbReference type="InterPro" id="IPR010964">
    <property type="entry name" value="M20A_pepV-rel"/>
</dbReference>
<organism evidence="10 11">
    <name type="scientific">Domibacillus aminovorans</name>
    <dbReference type="NCBI Taxonomy" id="29332"/>
    <lineage>
        <taxon>Bacteria</taxon>
        <taxon>Bacillati</taxon>
        <taxon>Bacillota</taxon>
        <taxon>Bacilli</taxon>
        <taxon>Bacillales</taxon>
        <taxon>Bacillaceae</taxon>
        <taxon>Domibacillus</taxon>
    </lineage>
</organism>
<evidence type="ECO:0000256" key="3">
    <source>
        <dbReference type="ARBA" id="ARBA00022670"/>
    </source>
</evidence>
<evidence type="ECO:0000256" key="5">
    <source>
        <dbReference type="ARBA" id="ARBA00022801"/>
    </source>
</evidence>
<evidence type="ECO:0000256" key="6">
    <source>
        <dbReference type="ARBA" id="ARBA00022833"/>
    </source>
</evidence>
<sequence>MNNINWMGEILERRDEFIADLQKLIQIPSVKTERGTKEAPFGTHVKEALDYMLSLGGKDGFTIKNTGNVAGHLEIGSGDGLIGVLCHVDVVPAGDGWTHEPFGGELESGKLFGRGAIDDKGPTMAAYYAMKIVKELGIPLEKRVRMIIGTDEESDWQCVERYFETEEMPDIGFAPDADFPIIFAEKGIADVQIKLSLPAPDEAAVTMIAFESGERYNMVPDFARASLLIDQNHTLFLQNYTEYINESNFEGNYHIENGAVVLEMKGTSAHAMEPDFGQNAALMLARFLSNQRLDTASIAYIDFMIRYFDGDTRGRALGIAATDLEMGDVTVNAAIFRYEKGKSAQIGVNVRYPVSFSFNEEIQKLKKRIQKEKAELSVISNSEPHYVQPDDPLIETLKRVYEEETGKKADLLSIGGGTYARALKTGVAFGALFPGRPDVAHQKDEYAFVEDLFQAAAIYARTIVELAGKNEKE</sequence>
<dbReference type="InterPro" id="IPR002933">
    <property type="entry name" value="Peptidase_M20"/>
</dbReference>
<evidence type="ECO:0000313" key="11">
    <source>
        <dbReference type="Proteomes" id="UP000077271"/>
    </source>
</evidence>
<dbReference type="InterPro" id="IPR001261">
    <property type="entry name" value="ArgE/DapE_CS"/>
</dbReference>
<evidence type="ECO:0000256" key="2">
    <source>
        <dbReference type="ARBA" id="ARBA00006247"/>
    </source>
</evidence>
<dbReference type="SUPFAM" id="SSF55031">
    <property type="entry name" value="Bacterial exopeptidase dimerisation domain"/>
    <property type="match status" value="1"/>
</dbReference>
<dbReference type="RefSeq" id="WP_063974999.1">
    <property type="nucleotide sequence ID" value="NZ_LQWZ01000023.1"/>
</dbReference>
<dbReference type="PROSITE" id="PS00759">
    <property type="entry name" value="ARGE_DAPE_CPG2_2"/>
    <property type="match status" value="1"/>
</dbReference>
<dbReference type="InterPro" id="IPR050072">
    <property type="entry name" value="Peptidase_M20A"/>
</dbReference>
<keyword evidence="8" id="KW-0482">Metalloprotease</keyword>
<reference evidence="10 11" key="1">
    <citation type="submission" date="2016-01" db="EMBL/GenBank/DDBJ databases">
        <title>Investigation of taxonomic status of Bacillus aminovorans.</title>
        <authorList>
            <person name="Verma A."/>
            <person name="Pal Y."/>
            <person name="Krishnamurthi S."/>
        </authorList>
    </citation>
    <scope>NUCLEOTIDE SEQUENCE [LARGE SCALE GENOMIC DNA]</scope>
    <source>
        <strain evidence="10 11">DSM 4337</strain>
    </source>
</reference>
<dbReference type="GO" id="GO:0008270">
    <property type="term" value="F:zinc ion binding"/>
    <property type="evidence" value="ECO:0007669"/>
    <property type="project" value="InterPro"/>
</dbReference>
<dbReference type="SUPFAM" id="SSF53187">
    <property type="entry name" value="Zn-dependent exopeptidases"/>
    <property type="match status" value="1"/>
</dbReference>
<keyword evidence="3" id="KW-0645">Protease</keyword>
<accession>A0A177KSD2</accession>